<evidence type="ECO:0000259" key="5">
    <source>
        <dbReference type="PROSITE" id="PS51706"/>
    </source>
</evidence>
<gene>
    <name evidence="6" type="ORF">G210_5729</name>
</gene>
<dbReference type="GO" id="GO:0005525">
    <property type="term" value="F:GTP binding"/>
    <property type="evidence" value="ECO:0007669"/>
    <property type="project" value="UniProtKB-KW"/>
</dbReference>
<protein>
    <recommendedName>
        <fullName evidence="5">EngB-type G domain-containing protein</fullName>
    </recommendedName>
</protein>
<evidence type="ECO:0000313" key="6">
    <source>
        <dbReference type="EMBL" id="EMG49505.1"/>
    </source>
</evidence>
<dbReference type="Pfam" id="PF01926">
    <property type="entry name" value="MMR_HSR1"/>
    <property type="match status" value="1"/>
</dbReference>
<keyword evidence="7" id="KW-1185">Reference proteome</keyword>
<dbReference type="Proteomes" id="UP000011777">
    <property type="component" value="Unassembled WGS sequence"/>
</dbReference>
<dbReference type="STRING" id="1245528.M3K2K0"/>
<proteinExistence type="predicted"/>
<comment type="caution">
    <text evidence="6">The sequence shown here is derived from an EMBL/GenBank/DDBJ whole genome shotgun (WGS) entry which is preliminary data.</text>
</comment>
<dbReference type="PANTHER" id="PTHR46498:SF1">
    <property type="entry name" value="GTP-BINDING PROTEIN 8"/>
    <property type="match status" value="1"/>
</dbReference>
<evidence type="ECO:0000256" key="1">
    <source>
        <dbReference type="ARBA" id="ARBA00022723"/>
    </source>
</evidence>
<keyword evidence="4" id="KW-0342">GTP-binding</keyword>
<keyword evidence="3" id="KW-0460">Magnesium</keyword>
<keyword evidence="2" id="KW-0547">Nucleotide-binding</keyword>
<evidence type="ECO:0000256" key="3">
    <source>
        <dbReference type="ARBA" id="ARBA00022842"/>
    </source>
</evidence>
<dbReference type="OrthoDB" id="391988at2759"/>
<reference evidence="6 7" key="1">
    <citation type="submission" date="2013-02" db="EMBL/GenBank/DDBJ databases">
        <title>Genome sequence of Candida maltosa Xu316, a potential industrial strain for xylitol and ethanol production.</title>
        <authorList>
            <person name="Yu J."/>
            <person name="Wang Q."/>
            <person name="Geng X."/>
            <person name="Bao W."/>
            <person name="He P."/>
            <person name="Cai J."/>
        </authorList>
    </citation>
    <scope>NUCLEOTIDE SEQUENCE [LARGE SCALE GENOMIC DNA]</scope>
    <source>
        <strain evidence="7">Xu316</strain>
    </source>
</reference>
<dbReference type="PROSITE" id="PS51706">
    <property type="entry name" value="G_ENGB"/>
    <property type="match status" value="1"/>
</dbReference>
<dbReference type="CDD" id="cd01876">
    <property type="entry name" value="YihA_EngB"/>
    <property type="match status" value="1"/>
</dbReference>
<organism evidence="6 7">
    <name type="scientific">Candida maltosa (strain Xu316)</name>
    <name type="common">Yeast</name>
    <dbReference type="NCBI Taxonomy" id="1245528"/>
    <lineage>
        <taxon>Eukaryota</taxon>
        <taxon>Fungi</taxon>
        <taxon>Dikarya</taxon>
        <taxon>Ascomycota</taxon>
        <taxon>Saccharomycotina</taxon>
        <taxon>Pichiomycetes</taxon>
        <taxon>Debaryomycetaceae</taxon>
        <taxon>Candida/Lodderomyces clade</taxon>
        <taxon>Candida</taxon>
    </lineage>
</organism>
<dbReference type="OMA" id="FTKTINC"/>
<evidence type="ECO:0000313" key="7">
    <source>
        <dbReference type="Proteomes" id="UP000011777"/>
    </source>
</evidence>
<feature type="domain" description="EngB-type G" evidence="5">
    <location>
        <begin position="152"/>
        <end position="344"/>
    </location>
</feature>
<dbReference type="HOGENOM" id="CLU_062874_0_0_1"/>
<dbReference type="AlphaFoldDB" id="M3K2K0"/>
<dbReference type="eggNOG" id="KOG2486">
    <property type="taxonomic scope" value="Eukaryota"/>
</dbReference>
<dbReference type="InterPro" id="IPR052279">
    <property type="entry name" value="EngB_GTPase"/>
</dbReference>
<dbReference type="InterPro" id="IPR030393">
    <property type="entry name" value="G_ENGB_dom"/>
</dbReference>
<dbReference type="GO" id="GO:0005739">
    <property type="term" value="C:mitochondrion"/>
    <property type="evidence" value="ECO:0007669"/>
    <property type="project" value="TreeGrafter"/>
</dbReference>
<evidence type="ECO:0000256" key="4">
    <source>
        <dbReference type="ARBA" id="ARBA00023134"/>
    </source>
</evidence>
<dbReference type="EMBL" id="AOGT01000643">
    <property type="protein sequence ID" value="EMG49505.1"/>
    <property type="molecule type" value="Genomic_DNA"/>
</dbReference>
<dbReference type="PANTHER" id="PTHR46498">
    <property type="entry name" value="GTP-BINDING PROTEIN 8"/>
    <property type="match status" value="1"/>
</dbReference>
<dbReference type="GO" id="GO:0046872">
    <property type="term" value="F:metal ion binding"/>
    <property type="evidence" value="ECO:0007669"/>
    <property type="project" value="UniProtKB-KW"/>
</dbReference>
<evidence type="ECO:0000256" key="2">
    <source>
        <dbReference type="ARBA" id="ARBA00022741"/>
    </source>
</evidence>
<name>M3K2K0_CANMX</name>
<dbReference type="InterPro" id="IPR027417">
    <property type="entry name" value="P-loop_NTPase"/>
</dbReference>
<keyword evidence="1" id="KW-0479">Metal-binding</keyword>
<dbReference type="InterPro" id="IPR006073">
    <property type="entry name" value="GTP-bd"/>
</dbReference>
<dbReference type="Gene3D" id="3.40.50.300">
    <property type="entry name" value="P-loop containing nucleotide triphosphate hydrolases"/>
    <property type="match status" value="1"/>
</dbReference>
<dbReference type="SUPFAM" id="SSF52540">
    <property type="entry name" value="P-loop containing nucleoside triphosphate hydrolases"/>
    <property type="match status" value="1"/>
</dbReference>
<sequence length="359" mass="41239">MIKPHRLVLCRNYSSVDYLVSSVKTPKIAAYKKPDSTTAKTKQRIAARTKINQANKYIITPLQLNKTFSTEDFELITNNQLAEGQNFFKNANVELAWTLIDYEEIPDVKYEILKAERDEQYRNLDPYYKNQTIETTLLSKKTFGIAPNLLRPLPEVLFMGHTNVGKSSLINNLLIGKTHINRSSQIAYVSQREGYTKTLNCFTISNKLRIVDSPGYGEHGEEKQGEMVMEYISRRTQLKKVYLLVDSMVGFREEDESILETLIEQGVPFDIVMTKFDKVVEKFFPSNLWKKPNATELIKKSNELVVTHYDKVIRDSGLLDIAVRPKFIFNNAKVTQFIPETLGIKILKADILNSCFAKF</sequence>
<accession>M3K2K0</accession>